<feature type="transmembrane region" description="Helical" evidence="2">
    <location>
        <begin position="172"/>
        <end position="191"/>
    </location>
</feature>
<comment type="caution">
    <text evidence="4">The sequence shown here is derived from an EMBL/GenBank/DDBJ whole genome shotgun (WGS) entry which is preliminary data.</text>
</comment>
<dbReference type="OrthoDB" id="39175at2759"/>
<protein>
    <recommendedName>
        <fullName evidence="3">Xylanolytic transcriptional activator regulatory domain-containing protein</fullName>
    </recommendedName>
</protein>
<dbReference type="EMBL" id="AMGV01000013">
    <property type="protein sequence ID" value="KEF53431.1"/>
    <property type="molecule type" value="Genomic_DNA"/>
</dbReference>
<dbReference type="AlphaFoldDB" id="A0A072P0R3"/>
<keyword evidence="2" id="KW-0472">Membrane</keyword>
<sequence>MVQTFYAEGLGSPALEYYLSGLAVRMAQGKGLHRQPAKSWRLPEAEVLQRNWLWWTIYCLDKQLAFRSGRPSAIDDENISAEIPRAAPPGSPIDVNILTYIIRHAQISTQISRRIMSVKASQQSLTNLINTVRDIHRQLEEFKQSLPPDLQIEEDVLPLQDRQSISRLIHLVYIRFALYGSIMAVHIPFFYPWIAARLRSTETNAALDEQIALSSAAVAAAAPKIILALRSLTINVSVPAWLAFYYPMYAHINMFVQILKSPSAPSAASDLALLDVCAGHFGHIDFVTLSEISFPFAKESANLAYKVVKAYTETNQHDDSRPIPTNSKFSNGLLATADTGDSRWIQAGFEQPRYFDSMTDVSDFCRLDVVYMLQSRVLISNLVIEQFQFHRIQHGCLEHVQLCR</sequence>
<dbReference type="PANTHER" id="PTHR46910">
    <property type="entry name" value="TRANSCRIPTION FACTOR PDR1"/>
    <property type="match status" value="1"/>
</dbReference>
<feature type="domain" description="Xylanolytic transcriptional activator regulatory" evidence="3">
    <location>
        <begin position="16"/>
        <end position="90"/>
    </location>
</feature>
<dbReference type="Proteomes" id="UP000027920">
    <property type="component" value="Unassembled WGS sequence"/>
</dbReference>
<dbReference type="GO" id="GO:0003700">
    <property type="term" value="F:DNA-binding transcription factor activity"/>
    <property type="evidence" value="ECO:0007669"/>
    <property type="project" value="InterPro"/>
</dbReference>
<dbReference type="CDD" id="cd12148">
    <property type="entry name" value="fungal_TF_MHR"/>
    <property type="match status" value="1"/>
</dbReference>
<evidence type="ECO:0000259" key="3">
    <source>
        <dbReference type="SMART" id="SM00906"/>
    </source>
</evidence>
<evidence type="ECO:0000256" key="1">
    <source>
        <dbReference type="ARBA" id="ARBA00023242"/>
    </source>
</evidence>
<proteinExistence type="predicted"/>
<gene>
    <name evidence="4" type="ORF">A1O9_10406</name>
</gene>
<dbReference type="GeneID" id="25285310"/>
<dbReference type="HOGENOM" id="CLU_016058_2_1_1"/>
<keyword evidence="2" id="KW-0812">Transmembrane</keyword>
<dbReference type="Pfam" id="PF04082">
    <property type="entry name" value="Fungal_trans"/>
    <property type="match status" value="1"/>
</dbReference>
<evidence type="ECO:0000313" key="5">
    <source>
        <dbReference type="Proteomes" id="UP000027920"/>
    </source>
</evidence>
<reference evidence="4 5" key="1">
    <citation type="submission" date="2013-03" db="EMBL/GenBank/DDBJ databases">
        <title>The Genome Sequence of Exophiala aquamarina CBS 119918.</title>
        <authorList>
            <consortium name="The Broad Institute Genomics Platform"/>
            <person name="Cuomo C."/>
            <person name="de Hoog S."/>
            <person name="Gorbushina A."/>
            <person name="Walker B."/>
            <person name="Young S.K."/>
            <person name="Zeng Q."/>
            <person name="Gargeya S."/>
            <person name="Fitzgerald M."/>
            <person name="Haas B."/>
            <person name="Abouelleil A."/>
            <person name="Allen A.W."/>
            <person name="Alvarado L."/>
            <person name="Arachchi H.M."/>
            <person name="Berlin A.M."/>
            <person name="Chapman S.B."/>
            <person name="Gainer-Dewar J."/>
            <person name="Goldberg J."/>
            <person name="Griggs A."/>
            <person name="Gujja S."/>
            <person name="Hansen M."/>
            <person name="Howarth C."/>
            <person name="Imamovic A."/>
            <person name="Ireland A."/>
            <person name="Larimer J."/>
            <person name="McCowan C."/>
            <person name="Murphy C."/>
            <person name="Pearson M."/>
            <person name="Poon T.W."/>
            <person name="Priest M."/>
            <person name="Roberts A."/>
            <person name="Saif S."/>
            <person name="Shea T."/>
            <person name="Sisk P."/>
            <person name="Sykes S."/>
            <person name="Wortman J."/>
            <person name="Nusbaum C."/>
            <person name="Birren B."/>
        </authorList>
    </citation>
    <scope>NUCLEOTIDE SEQUENCE [LARGE SCALE GENOMIC DNA]</scope>
    <source>
        <strain evidence="4 5">CBS 119918</strain>
    </source>
</reference>
<evidence type="ECO:0000313" key="4">
    <source>
        <dbReference type="EMBL" id="KEF53431.1"/>
    </source>
</evidence>
<dbReference type="GO" id="GO:0006351">
    <property type="term" value="P:DNA-templated transcription"/>
    <property type="evidence" value="ECO:0007669"/>
    <property type="project" value="InterPro"/>
</dbReference>
<keyword evidence="5" id="KW-1185">Reference proteome</keyword>
<dbReference type="InterPro" id="IPR050987">
    <property type="entry name" value="AtrR-like"/>
</dbReference>
<dbReference type="PANTHER" id="PTHR46910:SF25">
    <property type="entry name" value="ABC-TRANSPORTER-REGULATING TRANSCRIPTION FACTOR"/>
    <property type="match status" value="1"/>
</dbReference>
<dbReference type="GO" id="GO:0008270">
    <property type="term" value="F:zinc ion binding"/>
    <property type="evidence" value="ECO:0007669"/>
    <property type="project" value="InterPro"/>
</dbReference>
<name>A0A072P0R3_9EURO</name>
<dbReference type="GO" id="GO:0003677">
    <property type="term" value="F:DNA binding"/>
    <property type="evidence" value="ECO:0007669"/>
    <property type="project" value="InterPro"/>
</dbReference>
<dbReference type="InterPro" id="IPR007219">
    <property type="entry name" value="XnlR_reg_dom"/>
</dbReference>
<organism evidence="4 5">
    <name type="scientific">Exophiala aquamarina CBS 119918</name>
    <dbReference type="NCBI Taxonomy" id="1182545"/>
    <lineage>
        <taxon>Eukaryota</taxon>
        <taxon>Fungi</taxon>
        <taxon>Dikarya</taxon>
        <taxon>Ascomycota</taxon>
        <taxon>Pezizomycotina</taxon>
        <taxon>Eurotiomycetes</taxon>
        <taxon>Chaetothyriomycetidae</taxon>
        <taxon>Chaetothyriales</taxon>
        <taxon>Herpotrichiellaceae</taxon>
        <taxon>Exophiala</taxon>
    </lineage>
</organism>
<dbReference type="SMART" id="SM00906">
    <property type="entry name" value="Fungal_trans"/>
    <property type="match status" value="1"/>
</dbReference>
<dbReference type="RefSeq" id="XP_013256021.1">
    <property type="nucleotide sequence ID" value="XM_013400567.1"/>
</dbReference>
<dbReference type="VEuPathDB" id="FungiDB:A1O9_10406"/>
<evidence type="ECO:0000256" key="2">
    <source>
        <dbReference type="SAM" id="Phobius"/>
    </source>
</evidence>
<accession>A0A072P0R3</accession>
<keyword evidence="1" id="KW-0539">Nucleus</keyword>
<keyword evidence="2" id="KW-1133">Transmembrane helix</keyword>